<evidence type="ECO:0000256" key="7">
    <source>
        <dbReference type="SAM" id="Phobius"/>
    </source>
</evidence>
<feature type="transmembrane region" description="Helical" evidence="7">
    <location>
        <begin position="329"/>
        <end position="350"/>
    </location>
</feature>
<dbReference type="PANTHER" id="PTHR30489">
    <property type="entry name" value="LIPOPROTEIN-RELEASING SYSTEM TRANSMEMBRANE PROTEIN LOLE"/>
    <property type="match status" value="1"/>
</dbReference>
<dbReference type="GO" id="GO:0098797">
    <property type="term" value="C:plasma membrane protein complex"/>
    <property type="evidence" value="ECO:0007669"/>
    <property type="project" value="TreeGrafter"/>
</dbReference>
<accession>A0A378RNR2</accession>
<feature type="transmembrane region" description="Helical" evidence="7">
    <location>
        <begin position="371"/>
        <end position="395"/>
    </location>
</feature>
<dbReference type="AlphaFoldDB" id="A0A378RNR2"/>
<evidence type="ECO:0000256" key="6">
    <source>
        <dbReference type="ARBA" id="ARBA00023136"/>
    </source>
</evidence>
<evidence type="ECO:0000256" key="2">
    <source>
        <dbReference type="ARBA" id="ARBA00005236"/>
    </source>
</evidence>
<evidence type="ECO:0000259" key="8">
    <source>
        <dbReference type="Pfam" id="PF02687"/>
    </source>
</evidence>
<dbReference type="InterPro" id="IPR051447">
    <property type="entry name" value="Lipoprotein-release_system"/>
</dbReference>
<keyword evidence="3" id="KW-1003">Cell membrane</keyword>
<dbReference type="InterPro" id="IPR003838">
    <property type="entry name" value="ABC3_permease_C"/>
</dbReference>
<reference evidence="10 11" key="1">
    <citation type="submission" date="2018-06" db="EMBL/GenBank/DDBJ databases">
        <authorList>
            <consortium name="Pathogen Informatics"/>
            <person name="Doyle S."/>
        </authorList>
    </citation>
    <scope>NUCLEOTIDE SEQUENCE [LARGE SCALE GENOMIC DNA]</scope>
    <source>
        <strain evidence="10 11">NCTC11179</strain>
    </source>
</reference>
<keyword evidence="4 7" id="KW-0812">Transmembrane</keyword>
<dbReference type="PANTHER" id="PTHR30489:SF0">
    <property type="entry name" value="LIPOPROTEIN-RELEASING SYSTEM TRANSMEMBRANE PROTEIN LOLE"/>
    <property type="match status" value="1"/>
</dbReference>
<keyword evidence="10" id="KW-0449">Lipoprotein</keyword>
<evidence type="ECO:0000313" key="10">
    <source>
        <dbReference type="EMBL" id="STZ28646.1"/>
    </source>
</evidence>
<dbReference type="Pfam" id="PF02687">
    <property type="entry name" value="FtsX"/>
    <property type="match status" value="1"/>
</dbReference>
<feature type="transmembrane region" description="Helical" evidence="7">
    <location>
        <begin position="25"/>
        <end position="50"/>
    </location>
</feature>
<evidence type="ECO:0000256" key="4">
    <source>
        <dbReference type="ARBA" id="ARBA00022692"/>
    </source>
</evidence>
<evidence type="ECO:0000256" key="1">
    <source>
        <dbReference type="ARBA" id="ARBA00004651"/>
    </source>
</evidence>
<feature type="transmembrane region" description="Helical" evidence="7">
    <location>
        <begin position="280"/>
        <end position="302"/>
    </location>
</feature>
<evidence type="ECO:0000313" key="11">
    <source>
        <dbReference type="Proteomes" id="UP000255024"/>
    </source>
</evidence>
<sequence>MKLEYFIAKRLVTTKNHKSSVSAPIIKIAITAIALGIIMMLVSVATGLGLKHKIRDKISAFSSHIVITKYDSNITDITLKPIELNQKFYPQFDNIDGVNKVQPFASKAGIIRTENAFEGIVYKGVTPEYQFDEIAEYIEQGRLPVFDKEGMSNEILMSTYVANRLGFKLGDKVNTYFMKDWGNKVPNIRQFEIVGLYNSGLQQFDENIILGDLRHVQRLNRWTENEVGGFEVLLKNFDDIEEKGSEIYLNLPSTVDSKTIVEKYENIFGWLDMFDFNIKVIIIIMIAVASINMIVALLVLILERTQMIGMLKALGATNWSVRKIFLYNAFYLIGKGLLYGNGIGLGLLFLQKYTGIIKLDPTSYYVREAPVLIRLTDVLLLNAGVIVIAMLVLLIPSYLITKISPVKAIRYD</sequence>
<dbReference type="Proteomes" id="UP000255024">
    <property type="component" value="Unassembled WGS sequence"/>
</dbReference>
<feature type="domain" description="ABC3 transporter permease C-terminal" evidence="8">
    <location>
        <begin position="280"/>
        <end position="405"/>
    </location>
</feature>
<dbReference type="GO" id="GO:0044874">
    <property type="term" value="P:lipoprotein localization to outer membrane"/>
    <property type="evidence" value="ECO:0007669"/>
    <property type="project" value="TreeGrafter"/>
</dbReference>
<dbReference type="Pfam" id="PF12704">
    <property type="entry name" value="MacB_PCD"/>
    <property type="match status" value="1"/>
</dbReference>
<evidence type="ECO:0000256" key="5">
    <source>
        <dbReference type="ARBA" id="ARBA00022989"/>
    </source>
</evidence>
<feature type="domain" description="MacB-like periplasmic core" evidence="9">
    <location>
        <begin position="28"/>
        <end position="242"/>
    </location>
</feature>
<name>A0A378RNR2_MYROD</name>
<comment type="subcellular location">
    <subcellularLocation>
        <location evidence="1">Cell membrane</location>
        <topology evidence="1">Multi-pass membrane protein</topology>
    </subcellularLocation>
</comment>
<gene>
    <name evidence="10" type="primary">lolC</name>
    <name evidence="10" type="ORF">NCTC11179_02208</name>
</gene>
<proteinExistence type="inferred from homology"/>
<dbReference type="EMBL" id="UGQL01000001">
    <property type="protein sequence ID" value="STZ28646.1"/>
    <property type="molecule type" value="Genomic_DNA"/>
</dbReference>
<dbReference type="RefSeq" id="WP_115091683.1">
    <property type="nucleotide sequence ID" value="NZ_CP068107.1"/>
</dbReference>
<evidence type="ECO:0000259" key="9">
    <source>
        <dbReference type="Pfam" id="PF12704"/>
    </source>
</evidence>
<keyword evidence="5 7" id="KW-1133">Transmembrane helix</keyword>
<dbReference type="InterPro" id="IPR025857">
    <property type="entry name" value="MacB_PCD"/>
</dbReference>
<organism evidence="10 11">
    <name type="scientific">Myroides odoratus</name>
    <name type="common">Flavobacterium odoratum</name>
    <dbReference type="NCBI Taxonomy" id="256"/>
    <lineage>
        <taxon>Bacteria</taxon>
        <taxon>Pseudomonadati</taxon>
        <taxon>Bacteroidota</taxon>
        <taxon>Flavobacteriia</taxon>
        <taxon>Flavobacteriales</taxon>
        <taxon>Flavobacteriaceae</taxon>
        <taxon>Myroides</taxon>
    </lineage>
</organism>
<keyword evidence="11" id="KW-1185">Reference proteome</keyword>
<protein>
    <submittedName>
        <fullName evidence="10">Lipoprotein-releasing system transmembrane protein lolC</fullName>
    </submittedName>
</protein>
<evidence type="ECO:0000256" key="3">
    <source>
        <dbReference type="ARBA" id="ARBA00022475"/>
    </source>
</evidence>
<comment type="similarity">
    <text evidence="2">Belongs to the ABC-4 integral membrane protein family. LolC/E subfamily.</text>
</comment>
<keyword evidence="6 7" id="KW-0472">Membrane</keyword>